<dbReference type="Proteomes" id="UP000325313">
    <property type="component" value="Unassembled WGS sequence"/>
</dbReference>
<reference evidence="2 3" key="1">
    <citation type="submission" date="2019-05" db="EMBL/GenBank/DDBJ databases">
        <title>Emergence of the Ug99 lineage of the wheat stem rust pathogen through somatic hybridization.</title>
        <authorList>
            <person name="Li F."/>
            <person name="Upadhyaya N.M."/>
            <person name="Sperschneider J."/>
            <person name="Matny O."/>
            <person name="Nguyen-Phuc H."/>
            <person name="Mago R."/>
            <person name="Raley C."/>
            <person name="Miller M.E."/>
            <person name="Silverstein K.A.T."/>
            <person name="Henningsen E."/>
            <person name="Hirsch C.D."/>
            <person name="Visser B."/>
            <person name="Pretorius Z.A."/>
            <person name="Steffenson B.J."/>
            <person name="Schwessinger B."/>
            <person name="Dodds P.N."/>
            <person name="Figueroa M."/>
        </authorList>
    </citation>
    <scope>NUCLEOTIDE SEQUENCE [LARGE SCALE GENOMIC DNA]</scope>
    <source>
        <strain evidence="2 3">Ug99</strain>
    </source>
</reference>
<gene>
    <name evidence="2" type="ORF">PGTUg99_013064</name>
</gene>
<feature type="region of interest" description="Disordered" evidence="1">
    <location>
        <begin position="1"/>
        <end position="21"/>
    </location>
</feature>
<sequence>MDLKSWNLSGQHPLEPRPLPMPPPPQPINLVQISGWIKVHSIFPELRAHDPTNINSKDFVLSIEDTLLQRLNPELQIASRIWIKGTIVRSESKSIHVRNLPLHLIITIEFKTPIYGLYKTMILPLSSVIFLTSLLQLPVATALTLLPG</sequence>
<evidence type="ECO:0000256" key="1">
    <source>
        <dbReference type="SAM" id="MobiDB-lite"/>
    </source>
</evidence>
<dbReference type="AlphaFoldDB" id="A0A5B0MS66"/>
<feature type="compositionally biased region" description="Polar residues" evidence="1">
    <location>
        <begin position="1"/>
        <end position="10"/>
    </location>
</feature>
<accession>A0A5B0MS66</accession>
<protein>
    <submittedName>
        <fullName evidence="2">Uncharacterized protein</fullName>
    </submittedName>
</protein>
<organism evidence="2 3">
    <name type="scientific">Puccinia graminis f. sp. tritici</name>
    <dbReference type="NCBI Taxonomy" id="56615"/>
    <lineage>
        <taxon>Eukaryota</taxon>
        <taxon>Fungi</taxon>
        <taxon>Dikarya</taxon>
        <taxon>Basidiomycota</taxon>
        <taxon>Pucciniomycotina</taxon>
        <taxon>Pucciniomycetes</taxon>
        <taxon>Pucciniales</taxon>
        <taxon>Pucciniaceae</taxon>
        <taxon>Puccinia</taxon>
    </lineage>
</organism>
<proteinExistence type="predicted"/>
<name>A0A5B0MS66_PUCGR</name>
<dbReference type="EMBL" id="VDEP01000448">
    <property type="protein sequence ID" value="KAA1078680.1"/>
    <property type="molecule type" value="Genomic_DNA"/>
</dbReference>
<evidence type="ECO:0000313" key="2">
    <source>
        <dbReference type="EMBL" id="KAA1078680.1"/>
    </source>
</evidence>
<evidence type="ECO:0000313" key="3">
    <source>
        <dbReference type="Proteomes" id="UP000325313"/>
    </source>
</evidence>
<comment type="caution">
    <text evidence="2">The sequence shown here is derived from an EMBL/GenBank/DDBJ whole genome shotgun (WGS) entry which is preliminary data.</text>
</comment>